<dbReference type="EMBL" id="CACRXK020009005">
    <property type="protein sequence ID" value="CAB4016175.1"/>
    <property type="molecule type" value="Genomic_DNA"/>
</dbReference>
<dbReference type="OrthoDB" id="5986679at2759"/>
<gene>
    <name evidence="1" type="ORF">PACLA_8A000739</name>
</gene>
<organism evidence="1 2">
    <name type="scientific">Paramuricea clavata</name>
    <name type="common">Red gorgonian</name>
    <name type="synonym">Violescent sea-whip</name>
    <dbReference type="NCBI Taxonomy" id="317549"/>
    <lineage>
        <taxon>Eukaryota</taxon>
        <taxon>Metazoa</taxon>
        <taxon>Cnidaria</taxon>
        <taxon>Anthozoa</taxon>
        <taxon>Octocorallia</taxon>
        <taxon>Malacalcyonacea</taxon>
        <taxon>Plexauridae</taxon>
        <taxon>Paramuricea</taxon>
    </lineage>
</organism>
<dbReference type="Proteomes" id="UP001152795">
    <property type="component" value="Unassembled WGS sequence"/>
</dbReference>
<comment type="caution">
    <text evidence="1">The sequence shown here is derived from an EMBL/GenBank/DDBJ whole genome shotgun (WGS) entry which is preliminary data.</text>
</comment>
<sequence>MMSPSAVRILTVIYCSAIAYCNANNVTAYVKEYLTTITCLSVPKIRNVCNIDWKIRQSDAELYDAVIKSINATISSSELYRGLSEGDAMHCRKMYENMMCRNTFPVCDTKRMVIDHGDGKARCEFARNACTTISIEGCDYSTSGVEPIISELNKCENIATNTSKLCPHIQVKVPSRYNVQIVKPIVERLSKIAEMFSEELKNHTVTARCKTKYREVLCRLIDACSPDGFYYLHYINSSECEEMISCVKSAGFSEMITSVCSKIPITEDTESVTVANPYIRPEIVTATATPTTSEKTDHITEKTDHITEKTGRITEKTDHITEKTDHITEKTGIPVSYPTTSTEIATSEILVEPTDENKKPDQGVSNNTIISKEVKKPPPHGNASRNYQNLYIFTMVLILLVGQAVRQFP</sequence>
<accession>A0A6S7IB91</accession>
<name>A0A6S7IB91_PARCT</name>
<evidence type="ECO:0000313" key="1">
    <source>
        <dbReference type="EMBL" id="CAB4016175.1"/>
    </source>
</evidence>
<dbReference type="AlphaFoldDB" id="A0A6S7IB91"/>
<evidence type="ECO:0000313" key="2">
    <source>
        <dbReference type="Proteomes" id="UP001152795"/>
    </source>
</evidence>
<keyword evidence="2" id="KW-1185">Reference proteome</keyword>
<proteinExistence type="predicted"/>
<protein>
    <submittedName>
        <fullName evidence="1">Uncharacterized protein</fullName>
    </submittedName>
</protein>
<reference evidence="1" key="1">
    <citation type="submission" date="2020-04" db="EMBL/GenBank/DDBJ databases">
        <authorList>
            <person name="Alioto T."/>
            <person name="Alioto T."/>
            <person name="Gomez Garrido J."/>
        </authorList>
    </citation>
    <scope>NUCLEOTIDE SEQUENCE</scope>
    <source>
        <strain evidence="1">A484AB</strain>
    </source>
</reference>